<evidence type="ECO:0000313" key="2">
    <source>
        <dbReference type="Proteomes" id="UP001055439"/>
    </source>
</evidence>
<name>A0A9E7HCY5_9LILI</name>
<keyword evidence="2" id="KW-1185">Reference proteome</keyword>
<dbReference type="AlphaFoldDB" id="A0A9E7HCY5"/>
<accession>A0A9E7HCY5</accession>
<gene>
    <name evidence="1" type="ORF">MUK42_34864</name>
</gene>
<feature type="non-terminal residue" evidence="1">
    <location>
        <position position="1"/>
    </location>
</feature>
<dbReference type="EMBL" id="CP097510">
    <property type="protein sequence ID" value="URE27842.1"/>
    <property type="molecule type" value="Genomic_DNA"/>
</dbReference>
<proteinExistence type="predicted"/>
<evidence type="ECO:0000313" key="1">
    <source>
        <dbReference type="EMBL" id="URE27842.1"/>
    </source>
</evidence>
<protein>
    <submittedName>
        <fullName evidence="1">Uncharacterized protein</fullName>
    </submittedName>
</protein>
<dbReference type="Proteomes" id="UP001055439">
    <property type="component" value="Chromosome 8"/>
</dbReference>
<dbReference type="OrthoDB" id="1922499at2759"/>
<sequence>SADDRFGFIQQNVRDPTAILISSWFVNWDDPGPITIPFIGLPAPKASSGAACSRVWSGEMFRNNLVVLADPPSSSPFLLCQLSLLPALSQPTSSSLAAVEVETLCWKISRRLRLACFLHHPDVFVIYQVQALTRSRLIPNRTGVRSSLLDSSLLGRRELNPSPLNAPLRNSSKEYPASVTRLILNLARMKVGAEEEVASASLVTKAVEIVFRTVMLDHKWACVGNNTFVDAAFAGTDERKNVGAFNLRVQSEMDDGFVLLVSPEVLRFSRYKVTDFVSSEVWESFYNGVCKLLPDEENFERPEVIWSLKVHGLALNSEYFISVQLAYGSYAIKWLPSAYILQGPGFSPAPQTSRSVKAVDVIDSFMKIFGAWDFFSQGQLKVKACSEFPTEVSSLGIITKIPVWTMPTNKFPFCMARNKENADIQNSLSPKHLISRDLKLALGLDFRTPKPGIRFVHGSRTLDLNNVKQTVTCRSNLNISTEYIQNDVNACSTSDTLPAVMKGPPVSISIKSGPVNGSYFAEVKHSSAEYDRSVVSQNRMTCCQDPSQRLKASKRKKEKTKAFLGSNVSENSGKEDIARGSKMRAKQCVDQSVITTKVMDYS</sequence>
<organism evidence="1 2">
    <name type="scientific">Musa troglodytarum</name>
    <name type="common">fe'i banana</name>
    <dbReference type="NCBI Taxonomy" id="320322"/>
    <lineage>
        <taxon>Eukaryota</taxon>
        <taxon>Viridiplantae</taxon>
        <taxon>Streptophyta</taxon>
        <taxon>Embryophyta</taxon>
        <taxon>Tracheophyta</taxon>
        <taxon>Spermatophyta</taxon>
        <taxon>Magnoliopsida</taxon>
        <taxon>Liliopsida</taxon>
        <taxon>Zingiberales</taxon>
        <taxon>Musaceae</taxon>
        <taxon>Musa</taxon>
    </lineage>
</organism>
<reference evidence="1" key="1">
    <citation type="submission" date="2022-05" db="EMBL/GenBank/DDBJ databases">
        <title>The Musa troglodytarum L. genome provides insights into the mechanism of non-climacteric behaviour and enrichment of carotenoids.</title>
        <authorList>
            <person name="Wang J."/>
        </authorList>
    </citation>
    <scope>NUCLEOTIDE SEQUENCE</scope>
    <source>
        <tissue evidence="1">Leaf</tissue>
    </source>
</reference>